<evidence type="ECO:0000313" key="3">
    <source>
        <dbReference type="EMBL" id="KID41680.1"/>
    </source>
</evidence>
<dbReference type="CDD" id="cd06223">
    <property type="entry name" value="PRTases_typeI"/>
    <property type="match status" value="1"/>
</dbReference>
<keyword evidence="3" id="KW-0808">Transferase</keyword>
<feature type="domain" description="Phosphoribosyltransferase" evidence="2">
    <location>
        <begin position="165"/>
        <end position="228"/>
    </location>
</feature>
<comment type="similarity">
    <text evidence="1">Belongs to the ComF/GntX family.</text>
</comment>
<reference evidence="3 4" key="1">
    <citation type="submission" date="2014-06" db="EMBL/GenBank/DDBJ databases">
        <title>Functional and comparative genomic analyses of the Drosophila gut microbiota identify candidate symbiosis factors.</title>
        <authorList>
            <person name="Newell P.D."/>
            <person name="Chaston J.M."/>
            <person name="Douglas A.E."/>
        </authorList>
    </citation>
    <scope>NUCLEOTIDE SEQUENCE [LARGE SCALE GENOMIC DNA]</scope>
    <source>
        <strain evidence="3 4">DmCS_002</strain>
    </source>
</reference>
<dbReference type="SUPFAM" id="SSF53271">
    <property type="entry name" value="PRTase-like"/>
    <property type="match status" value="1"/>
</dbReference>
<accession>A0A0C1LXW2</accession>
<dbReference type="Gene3D" id="3.40.50.2020">
    <property type="match status" value="1"/>
</dbReference>
<gene>
    <name evidence="3" type="ORF">LfDm3_0922</name>
</gene>
<keyword evidence="3" id="KW-0328">Glycosyltransferase</keyword>
<organism evidence="3 4">
    <name type="scientific">Fructilactobacillus fructivorans</name>
    <dbReference type="NCBI Taxonomy" id="1614"/>
    <lineage>
        <taxon>Bacteria</taxon>
        <taxon>Bacillati</taxon>
        <taxon>Bacillota</taxon>
        <taxon>Bacilli</taxon>
        <taxon>Lactobacillales</taxon>
        <taxon>Lactobacillaceae</taxon>
        <taxon>Fructilactobacillus</taxon>
    </lineage>
</organism>
<dbReference type="GO" id="GO:0016757">
    <property type="term" value="F:glycosyltransferase activity"/>
    <property type="evidence" value="ECO:0007669"/>
    <property type="project" value="UniProtKB-KW"/>
</dbReference>
<dbReference type="PATRIC" id="fig|1614.7.peg.877"/>
<evidence type="ECO:0000259" key="2">
    <source>
        <dbReference type="Pfam" id="PF00156"/>
    </source>
</evidence>
<dbReference type="InterPro" id="IPR029057">
    <property type="entry name" value="PRTase-like"/>
</dbReference>
<dbReference type="PANTHER" id="PTHR47505:SF1">
    <property type="entry name" value="DNA UTILIZATION PROTEIN YHGH"/>
    <property type="match status" value="1"/>
</dbReference>
<keyword evidence="4" id="KW-1185">Reference proteome</keyword>
<comment type="caution">
    <text evidence="3">The sequence shown here is derived from an EMBL/GenBank/DDBJ whole genome shotgun (WGS) entry which is preliminary data.</text>
</comment>
<dbReference type="InterPro" id="IPR051910">
    <property type="entry name" value="ComF/GntX_DNA_util-trans"/>
</dbReference>
<dbReference type="PANTHER" id="PTHR47505">
    <property type="entry name" value="DNA UTILIZATION PROTEIN YHGH"/>
    <property type="match status" value="1"/>
</dbReference>
<evidence type="ECO:0000313" key="4">
    <source>
        <dbReference type="Proteomes" id="UP000031397"/>
    </source>
</evidence>
<dbReference type="Pfam" id="PF00156">
    <property type="entry name" value="Pribosyltran"/>
    <property type="match status" value="1"/>
</dbReference>
<dbReference type="InterPro" id="IPR000836">
    <property type="entry name" value="PRTase_dom"/>
</dbReference>
<proteinExistence type="inferred from homology"/>
<sequence>MANKCLWCKQTISQELRVSFIMSFKPYVAVLMCEKCRQLFSPIDQATACPGCGRRQKQPRLCEDCQIWQTRHEPQLSNHALFPYATVQEYMSRYKFQGDYELRKLFQKQFQSFILASTSGALIVPIPISEKTFAVRKFNQVEGWLEGMSYQRMLDAESRDGLPQSKKDKRERMQLKQPFSVRNAWEGRLKNRSICLIDDVYTTGTTLHLAADLLYSYGAKNVSSITFAR</sequence>
<dbReference type="AlphaFoldDB" id="A0A0C1LXW2"/>
<protein>
    <submittedName>
        <fullName evidence="3">Competence protein F-like, phosphoribosyltransferase domain</fullName>
    </submittedName>
</protein>
<evidence type="ECO:0000256" key="1">
    <source>
        <dbReference type="ARBA" id="ARBA00008007"/>
    </source>
</evidence>
<name>A0A0C1LXW2_9LACO</name>
<dbReference type="EMBL" id="JOJZ01000019">
    <property type="protein sequence ID" value="KID41680.1"/>
    <property type="molecule type" value="Genomic_DNA"/>
</dbReference>
<dbReference type="Proteomes" id="UP000031397">
    <property type="component" value="Unassembled WGS sequence"/>
</dbReference>